<protein>
    <recommendedName>
        <fullName evidence="3">VCBS repeat-containing protein</fullName>
    </recommendedName>
</protein>
<name>A0A9X2MU71_9BACL</name>
<sequence>MKRKLWALAALLACLAVFYWLSGYRFTEEGALSAGFPGKYRIVLSENTAYGKAVLFENLADGTFGGARLEKAVGYLYRHDGQAYGQFLEEGQPFEAGGYGSGKGEDRFQVFLKAAPESGIRTIAVGNHLEEKGPSVPYSMTLYDVMERPNEYEWSELTESYALFVLDDYSEKTWTIRAFDESGKLVAHKRFAGQPEYVSIQGEEFGLTYEDVSASPLASGSPTGKKSIRTVPLEIGGKSVELILHEDEKIPTDIYARLQDGEELYDLGLVTSYGMDGVQDITAADVTGDGVKELLVTGEMGASYAELKVVRREPATGEWAEALKMGSPSFLDLDGDGREELLGVSTGSLPSYVMLYRWAGSGFQAADIGRQLGGGSVSVNKQDGGNRLLYEKDGALLLYQLQGSRLIPVGYN</sequence>
<dbReference type="RefSeq" id="WP_257450147.1">
    <property type="nucleotide sequence ID" value="NZ_JANIPJ010000018.1"/>
</dbReference>
<gene>
    <name evidence="1" type="ORF">NQZ67_22030</name>
</gene>
<dbReference type="EMBL" id="JANIPJ010000018">
    <property type="protein sequence ID" value="MCR2806565.1"/>
    <property type="molecule type" value="Genomic_DNA"/>
</dbReference>
<comment type="caution">
    <text evidence="1">The sequence shown here is derived from an EMBL/GenBank/DDBJ whole genome shotgun (WGS) entry which is preliminary data.</text>
</comment>
<dbReference type="SUPFAM" id="SSF69318">
    <property type="entry name" value="Integrin alpha N-terminal domain"/>
    <property type="match status" value="1"/>
</dbReference>
<organism evidence="1 2">
    <name type="scientific">Paenibacillus soyae</name>
    <dbReference type="NCBI Taxonomy" id="2969249"/>
    <lineage>
        <taxon>Bacteria</taxon>
        <taxon>Bacillati</taxon>
        <taxon>Bacillota</taxon>
        <taxon>Bacilli</taxon>
        <taxon>Bacillales</taxon>
        <taxon>Paenibacillaceae</taxon>
        <taxon>Paenibacillus</taxon>
    </lineage>
</organism>
<evidence type="ECO:0008006" key="3">
    <source>
        <dbReference type="Google" id="ProtNLM"/>
    </source>
</evidence>
<evidence type="ECO:0000313" key="2">
    <source>
        <dbReference type="Proteomes" id="UP001141950"/>
    </source>
</evidence>
<reference evidence="1" key="1">
    <citation type="submission" date="2022-08" db="EMBL/GenBank/DDBJ databases">
        <title>The genomic sequence of strain Paenibacillus sp. SCIV0701.</title>
        <authorList>
            <person name="Zhao H."/>
        </authorList>
    </citation>
    <scope>NUCLEOTIDE SEQUENCE</scope>
    <source>
        <strain evidence="1">SCIV0701</strain>
    </source>
</reference>
<accession>A0A9X2MU71</accession>
<dbReference type="AlphaFoldDB" id="A0A9X2MU71"/>
<evidence type="ECO:0000313" key="1">
    <source>
        <dbReference type="EMBL" id="MCR2806565.1"/>
    </source>
</evidence>
<keyword evidence="2" id="KW-1185">Reference proteome</keyword>
<proteinExistence type="predicted"/>
<dbReference type="InterPro" id="IPR028994">
    <property type="entry name" value="Integrin_alpha_N"/>
</dbReference>
<dbReference type="Proteomes" id="UP001141950">
    <property type="component" value="Unassembled WGS sequence"/>
</dbReference>